<dbReference type="InterPro" id="IPR026906">
    <property type="entry name" value="LRR_5"/>
</dbReference>
<dbReference type="GeneID" id="5883473"/>
<gene>
    <name evidence="1" type="ORF">EDI_052640</name>
</gene>
<sequence>MVFSKLFNNLQEKEQGNICKNITYTQTDRKSYGNIIPSEVKSLEGNCFEYCNELTTINIPSSISKLGYKCFKECYSLKSINIPSSIISIGGDCFYECLSLKSINIDNLQFISEDRIFMNEPVLVSIKIPDNLQIINGKNICKKDINEFIIPSSITKLGDWCFDECSSLKSINIPSSISEIGDCCFYRCSLLKSINISSSIISFGVDVFIYVDVKKN</sequence>
<dbReference type="Proteomes" id="UP000008076">
    <property type="component" value="Unassembled WGS sequence"/>
</dbReference>
<dbReference type="VEuPathDB" id="AmoebaDB:EDI_052640"/>
<keyword evidence="2" id="KW-1185">Reference proteome</keyword>
<dbReference type="Gene3D" id="3.40.50.12480">
    <property type="match status" value="1"/>
</dbReference>
<dbReference type="EMBL" id="DS549577">
    <property type="protein sequence ID" value="EDR25281.1"/>
    <property type="molecule type" value="Genomic_DNA"/>
</dbReference>
<proteinExistence type="predicted"/>
<dbReference type="AlphaFoldDB" id="B0EJL4"/>
<organism evidence="2">
    <name type="scientific">Entamoeba dispar (strain ATCC PRA-260 / SAW760)</name>
    <dbReference type="NCBI Taxonomy" id="370354"/>
    <lineage>
        <taxon>Eukaryota</taxon>
        <taxon>Amoebozoa</taxon>
        <taxon>Evosea</taxon>
        <taxon>Archamoebae</taxon>
        <taxon>Mastigamoebida</taxon>
        <taxon>Entamoebidae</taxon>
        <taxon>Entamoeba</taxon>
    </lineage>
</organism>
<dbReference type="PANTHER" id="PTHR45661:SF3">
    <property type="entry name" value="IG-LIKE DOMAIN-CONTAINING PROTEIN"/>
    <property type="match status" value="1"/>
</dbReference>
<evidence type="ECO:0008006" key="3">
    <source>
        <dbReference type="Google" id="ProtNLM"/>
    </source>
</evidence>
<dbReference type="Gene3D" id="3.80.10.10">
    <property type="entry name" value="Ribonuclease Inhibitor"/>
    <property type="match status" value="2"/>
</dbReference>
<evidence type="ECO:0000313" key="1">
    <source>
        <dbReference type="EMBL" id="EDR25281.1"/>
    </source>
</evidence>
<accession>B0EJL4</accession>
<evidence type="ECO:0000313" key="2">
    <source>
        <dbReference type="Proteomes" id="UP000008076"/>
    </source>
</evidence>
<dbReference type="Pfam" id="PF13306">
    <property type="entry name" value="LRR_5"/>
    <property type="match status" value="1"/>
</dbReference>
<dbReference type="SUPFAM" id="SSF52058">
    <property type="entry name" value="L domain-like"/>
    <property type="match status" value="1"/>
</dbReference>
<reference evidence="2" key="1">
    <citation type="submission" date="2007-12" db="EMBL/GenBank/DDBJ databases">
        <title>Annotation of Entamoeba dispar SAW760.</title>
        <authorList>
            <person name="Lorenzi H."/>
            <person name="Inman J."/>
            <person name="Schobel S."/>
            <person name="Amedeo P."/>
            <person name="Caler E."/>
        </authorList>
    </citation>
    <scope>NUCLEOTIDE SEQUENCE [LARGE SCALE GENOMIC DNA]</scope>
    <source>
        <strain evidence="2">ATCC PRA-260 / SAW760</strain>
    </source>
</reference>
<dbReference type="InterPro" id="IPR053139">
    <property type="entry name" value="Surface_bspA-like"/>
</dbReference>
<protein>
    <recommendedName>
        <fullName evidence="3">Leucine rich repeat containing protein BspA family protein</fullName>
    </recommendedName>
</protein>
<dbReference type="PANTHER" id="PTHR45661">
    <property type="entry name" value="SURFACE ANTIGEN"/>
    <property type="match status" value="1"/>
</dbReference>
<dbReference type="InterPro" id="IPR032675">
    <property type="entry name" value="LRR_dom_sf"/>
</dbReference>
<dbReference type="RefSeq" id="XP_001738392.1">
    <property type="nucleotide sequence ID" value="XM_001738340.1"/>
</dbReference>
<name>B0EJL4_ENTDS</name>
<dbReference type="KEGG" id="edi:EDI_052640"/>